<feature type="compositionally biased region" description="Low complexity" evidence="10">
    <location>
        <begin position="135"/>
        <end position="150"/>
    </location>
</feature>
<feature type="domain" description="EGF-like" evidence="12">
    <location>
        <begin position="1031"/>
        <end position="1071"/>
    </location>
</feature>
<evidence type="ECO:0000256" key="3">
    <source>
        <dbReference type="ARBA" id="ARBA00022530"/>
    </source>
</evidence>
<evidence type="ECO:0000256" key="11">
    <source>
        <dbReference type="SAM" id="SignalP"/>
    </source>
</evidence>
<organism evidence="14 15">
    <name type="scientific">Vulpes vulpes</name>
    <name type="common">Red fox</name>
    <dbReference type="NCBI Taxonomy" id="9627"/>
    <lineage>
        <taxon>Eukaryota</taxon>
        <taxon>Metazoa</taxon>
        <taxon>Chordata</taxon>
        <taxon>Craniata</taxon>
        <taxon>Vertebrata</taxon>
        <taxon>Euteleostomi</taxon>
        <taxon>Mammalia</taxon>
        <taxon>Eutheria</taxon>
        <taxon>Laurasiatheria</taxon>
        <taxon>Carnivora</taxon>
        <taxon>Caniformia</taxon>
        <taxon>Canidae</taxon>
        <taxon>Vulpes</taxon>
    </lineage>
</organism>
<feature type="domain" description="EGF-like" evidence="12">
    <location>
        <begin position="1113"/>
        <end position="1153"/>
    </location>
</feature>
<feature type="domain" description="EGF-like" evidence="12">
    <location>
        <begin position="192"/>
        <end position="224"/>
    </location>
</feature>
<dbReference type="RefSeq" id="XP_072623432.1">
    <property type="nucleotide sequence ID" value="XM_072767331.1"/>
</dbReference>
<evidence type="ECO:0000256" key="2">
    <source>
        <dbReference type="ARBA" id="ARBA00022525"/>
    </source>
</evidence>
<dbReference type="SUPFAM" id="SSF57184">
    <property type="entry name" value="Growth factor receptor domain"/>
    <property type="match status" value="3"/>
</dbReference>
<dbReference type="InterPro" id="IPR049883">
    <property type="entry name" value="NOTCH1_EGF-like"/>
</dbReference>
<dbReference type="PROSITE" id="PS01187">
    <property type="entry name" value="EGF_CA"/>
    <property type="match status" value="5"/>
</dbReference>
<dbReference type="InterPro" id="IPR036773">
    <property type="entry name" value="TB_dom_sf"/>
</dbReference>
<dbReference type="PROSITE" id="PS51364">
    <property type="entry name" value="TB"/>
    <property type="match status" value="4"/>
</dbReference>
<comment type="caution">
    <text evidence="9">Lacks conserved residue(s) required for the propagation of feature annotation.</text>
</comment>
<dbReference type="InterPro" id="IPR018097">
    <property type="entry name" value="EGF_Ca-bd_CS"/>
</dbReference>
<keyword evidence="4 9" id="KW-0245">EGF-like domain</keyword>
<feature type="compositionally biased region" description="Low complexity" evidence="10">
    <location>
        <begin position="87"/>
        <end position="98"/>
    </location>
</feature>
<feature type="disulfide bond" evidence="9">
    <location>
        <begin position="426"/>
        <end position="435"/>
    </location>
</feature>
<feature type="disulfide bond" evidence="9">
    <location>
        <begin position="408"/>
        <end position="418"/>
    </location>
</feature>
<evidence type="ECO:0000256" key="4">
    <source>
        <dbReference type="ARBA" id="ARBA00022536"/>
    </source>
</evidence>
<name>A0ABM5B8T1_VULVU</name>
<evidence type="ECO:0000256" key="7">
    <source>
        <dbReference type="ARBA" id="ARBA00023157"/>
    </source>
</evidence>
<keyword evidence="8" id="KW-0325">Glycoprotein</keyword>
<sequence length="1581" mass="171782">MAGPWLRWGLLLWAGLLASSAHGRVRRITYVVRPGPGLAAGAVPLGGPPPPPPRPRPRPRTFNVALDARYSRASPGAPSERTRRTRTSPPGGAALQGLRPPPPPPPPHEPPREPPRPGAPGAQRAPRPGAPPAAAPRAQQGREAARSGAPEGRGGGGSRPQGAQKQQLQGVNVCGGQCCHGWSKAPGSQRCTKPSCVPPCQNGGMCLRPQLCVCKPGTKGKACESTAAQDTSSPGFGGQSPGAASSWVPPEQAAKHTSLKKADSLPRISPVAQMTLTLKPKPSVGLSQQIHSQVTPLSSQNVMIHHGQTQEYVLKPKYFAAQKVISGEQSTEGSFPLRYGQGQVTAPFQLSNHTGRIKVVFTPSICKVTCTKGSCQNSCEKGNTTTLISENGHAADTLTATNFRVVICHLPCMNGGQCSSRDKCQCPPNFTGKLCQIPVHGASVPKLYQHSQQSGKALGTHVVHSTHTLPLTMTSQQGVKVKFPPNIVNIHVKHPPEASVQIHQVSRIDGPTGQKTKEAQPSQSQISYQGLPVQKTQTVHSTYSHQQVIPHVYPVAAKTQLGRCFQETIGSQCGKALPGLSKQEDCCGTVGTSWGFNKCQKCPKKPSYHGYNQMMECLQGYKRVNNTFCQDINECQLQGVCPNGECLNTMGSYRCTCKMGFGPDPTFSSCVPDTPVISEEKGPCYRLVSSGRQCMHPLSVHLTKQLCCCSVGKAWGPHCEKCPLPGTAKEEPVEALTFSREHGPGVAEPEVATAPPEKEIPSLDQEKTKLEPGQPQLSPGISTIHLHPQFPVVIEKTSPPVPVEIAPEASTSSASQVIAPTQVTEINECTVNPDICGAGHCINLPVRYTCICYEGYKFSEQQRKCVDIDECTQVQQLCSQGRCENTEGSFLCICPAGFMASEEGTNCIDVDECLRPDVCGEGHCINTVGAFRCEYCDSGYRMTRGGRCEDIDECLTPSTCPDEQCVNSPGSYQCVPCTEGFRGWNGQCLDVDECLEPQVCTNGTCSNLEGSYMCSCHKGYSPTPDHKHCKDIDECQQGNLCINGQCKNTEGSFRCTCGQGYQLSAAKDQCEDIDECQHHHLCSNGQCRNTEGSFLCVCDRGYRASALGDHCEDINECLEDNSVCQGGDCINTEGSYDCTCPDGFQLNDNKGCQDINECERPGRCGPHGECLNTDGSFHCVCEQGFSISADGHTCEDLDEDQPKEEKKECYYNLNDASLCDNVLAPNVTKQECCCTSGAGWGDNCEIFPCPVVGTAEFTEMCPRGKGFVPTGESSYDTSGENYKDADECMLFGQEICKNGFCLNTQPGYECYCKQGTYYDPVKLQCFDMDECQDPNSCIDGQCVNTEGSYNCFCTHPMVLDASEKRCIRPTESHEQIEETDVYQDLCWEHLSDEYVCSRPLVGKQTTYTECCCLYGEAWGMQCALCPMKDSDDYAQLCNIPVTGRRRPYGRDALVDFNEQYAPEADPYFIQDRFLNSFEELQAEECGILNGCENGRCVRVQEGYTCDCFDGYHLDMAKMTCVDVNECDELNNRMSLCKNAKCINTEGSYKCVCLPGYVPSDKPNYCTPLNTALNLEKDGDLE</sequence>
<dbReference type="Gene3D" id="2.10.25.10">
    <property type="entry name" value="Laminin"/>
    <property type="match status" value="16"/>
</dbReference>
<evidence type="ECO:0000259" key="12">
    <source>
        <dbReference type="PROSITE" id="PS50026"/>
    </source>
</evidence>
<dbReference type="InterPro" id="IPR052080">
    <property type="entry name" value="vWF_C/EGF_Fibrillin"/>
</dbReference>
<feature type="region of interest" description="Disordered" evidence="10">
    <location>
        <begin position="224"/>
        <end position="265"/>
    </location>
</feature>
<dbReference type="PROSITE" id="PS00010">
    <property type="entry name" value="ASX_HYDROXYL"/>
    <property type="match status" value="10"/>
</dbReference>
<dbReference type="SMART" id="SM00181">
    <property type="entry name" value="EGF"/>
    <property type="match status" value="16"/>
</dbReference>
<evidence type="ECO:0000256" key="5">
    <source>
        <dbReference type="ARBA" id="ARBA00022729"/>
    </source>
</evidence>
<evidence type="ECO:0000256" key="9">
    <source>
        <dbReference type="PROSITE-ProRule" id="PRU00076"/>
    </source>
</evidence>
<evidence type="ECO:0000313" key="14">
    <source>
        <dbReference type="Proteomes" id="UP001652641"/>
    </source>
</evidence>
<gene>
    <name evidence="15" type="primary">LTBP1</name>
</gene>
<keyword evidence="7 9" id="KW-1015">Disulfide bond</keyword>
<feature type="disulfide bond" evidence="9">
    <location>
        <begin position="214"/>
        <end position="223"/>
    </location>
</feature>
<dbReference type="PROSITE" id="PS50026">
    <property type="entry name" value="EGF_3"/>
    <property type="match status" value="10"/>
</dbReference>
<keyword evidence="3" id="KW-0272">Extracellular matrix</keyword>
<keyword evidence="2" id="KW-0964">Secreted</keyword>
<dbReference type="Pfam" id="PF12661">
    <property type="entry name" value="hEGF"/>
    <property type="match status" value="1"/>
</dbReference>
<feature type="domain" description="TB" evidence="13">
    <location>
        <begin position="562"/>
        <end position="607"/>
    </location>
</feature>
<dbReference type="SMART" id="SM00179">
    <property type="entry name" value="EGF_CA"/>
    <property type="match status" value="14"/>
</dbReference>
<dbReference type="PANTHER" id="PTHR47333:SF5">
    <property type="entry name" value="FIBRILLIN-3"/>
    <property type="match status" value="1"/>
</dbReference>
<keyword evidence="6" id="KW-0677">Repeat</keyword>
<dbReference type="InterPro" id="IPR001881">
    <property type="entry name" value="EGF-like_Ca-bd_dom"/>
</dbReference>
<evidence type="ECO:0000313" key="15">
    <source>
        <dbReference type="RefSeq" id="XP_072623432.1"/>
    </source>
</evidence>
<feature type="domain" description="TB" evidence="13">
    <location>
        <begin position="1384"/>
        <end position="1437"/>
    </location>
</feature>
<protein>
    <submittedName>
        <fullName evidence="15">Latent-transforming growth factor beta-binding protein 1 isoform X12</fullName>
    </submittedName>
</protein>
<comment type="subcellular location">
    <subcellularLocation>
        <location evidence="1">Secreted</location>
        <location evidence="1">Extracellular space</location>
        <location evidence="1">Extracellular matrix</location>
    </subcellularLocation>
</comment>
<dbReference type="SUPFAM" id="SSF57196">
    <property type="entry name" value="EGF/Laminin"/>
    <property type="match status" value="6"/>
</dbReference>
<keyword evidence="5 11" id="KW-0732">Signal</keyword>
<dbReference type="InterPro" id="IPR000152">
    <property type="entry name" value="EGF-type_Asp/Asn_hydroxyl_site"/>
</dbReference>
<dbReference type="Proteomes" id="UP001652641">
    <property type="component" value="Chromosome 8"/>
</dbReference>
<evidence type="ECO:0000256" key="6">
    <source>
        <dbReference type="ARBA" id="ARBA00022737"/>
    </source>
</evidence>
<feature type="domain" description="TB" evidence="13">
    <location>
        <begin position="682"/>
        <end position="728"/>
    </location>
</feature>
<proteinExistence type="predicted"/>
<evidence type="ECO:0000256" key="1">
    <source>
        <dbReference type="ARBA" id="ARBA00004498"/>
    </source>
</evidence>
<evidence type="ECO:0000259" key="13">
    <source>
        <dbReference type="PROSITE" id="PS51364"/>
    </source>
</evidence>
<dbReference type="Pfam" id="PF00683">
    <property type="entry name" value="TB"/>
    <property type="match status" value="4"/>
</dbReference>
<feature type="region of interest" description="Disordered" evidence="10">
    <location>
        <begin position="40"/>
        <end position="164"/>
    </location>
</feature>
<dbReference type="InterPro" id="IPR009030">
    <property type="entry name" value="Growth_fac_rcpt_cys_sf"/>
</dbReference>
<dbReference type="Pfam" id="PF07645">
    <property type="entry name" value="EGF_CA"/>
    <property type="match status" value="13"/>
</dbReference>
<dbReference type="PANTHER" id="PTHR47333">
    <property type="entry name" value="VON WILLEBRAND FACTOR C AND EGF DOMAIN-CONTAINING PROTEIN"/>
    <property type="match status" value="1"/>
</dbReference>
<feature type="domain" description="EGF-like" evidence="12">
    <location>
        <begin position="1072"/>
        <end position="1112"/>
    </location>
</feature>
<dbReference type="Gene3D" id="3.90.290.10">
    <property type="entry name" value="TGF-beta binding (TB) domain"/>
    <property type="match status" value="4"/>
</dbReference>
<feature type="compositionally biased region" description="Pro residues" evidence="10">
    <location>
        <begin position="99"/>
        <end position="108"/>
    </location>
</feature>
<dbReference type="InterPro" id="IPR000742">
    <property type="entry name" value="EGF"/>
</dbReference>
<feature type="domain" description="TB" evidence="13">
    <location>
        <begin position="1207"/>
        <end position="1261"/>
    </location>
</feature>
<dbReference type="CDD" id="cd00054">
    <property type="entry name" value="EGF_CA"/>
    <property type="match status" value="11"/>
</dbReference>
<feature type="domain" description="EGF-like" evidence="12">
    <location>
        <begin position="990"/>
        <end position="1030"/>
    </location>
</feature>
<dbReference type="InterPro" id="IPR013032">
    <property type="entry name" value="EGF-like_CS"/>
</dbReference>
<feature type="domain" description="EGF-like" evidence="12">
    <location>
        <begin position="404"/>
        <end position="436"/>
    </location>
</feature>
<feature type="domain" description="EGF-like" evidence="12">
    <location>
        <begin position="631"/>
        <end position="668"/>
    </location>
</feature>
<dbReference type="PROSITE" id="PS01186">
    <property type="entry name" value="EGF_2"/>
    <property type="match status" value="7"/>
</dbReference>
<dbReference type="GeneID" id="112932982"/>
<feature type="disulfide bond" evidence="9">
    <location>
        <begin position="196"/>
        <end position="206"/>
    </location>
</feature>
<feature type="domain" description="EGF-like" evidence="12">
    <location>
        <begin position="1154"/>
        <end position="1195"/>
    </location>
</feature>
<evidence type="ECO:0000256" key="10">
    <source>
        <dbReference type="SAM" id="MobiDB-lite"/>
    </source>
</evidence>
<feature type="region of interest" description="Disordered" evidence="10">
    <location>
        <begin position="741"/>
        <end position="763"/>
    </location>
</feature>
<feature type="domain" description="EGF-like" evidence="12">
    <location>
        <begin position="1522"/>
        <end position="1566"/>
    </location>
</feature>
<feature type="chain" id="PRO_5045979338" evidence="11">
    <location>
        <begin position="24"/>
        <end position="1581"/>
    </location>
</feature>
<feature type="domain" description="EGF-like" evidence="12">
    <location>
        <begin position="867"/>
        <end position="908"/>
    </location>
</feature>
<evidence type="ECO:0000256" key="8">
    <source>
        <dbReference type="ARBA" id="ARBA00023180"/>
    </source>
</evidence>
<dbReference type="SUPFAM" id="SSF57581">
    <property type="entry name" value="TB module/8-cys domain"/>
    <property type="match status" value="4"/>
</dbReference>
<reference evidence="15" key="1">
    <citation type="submission" date="2025-08" db="UniProtKB">
        <authorList>
            <consortium name="RefSeq"/>
        </authorList>
    </citation>
    <scope>IDENTIFICATION</scope>
    <source>
        <tissue evidence="15">Cell line</tissue>
    </source>
</reference>
<accession>A0ABM5B8T1</accession>
<dbReference type="InterPro" id="IPR017878">
    <property type="entry name" value="TB_dom"/>
</dbReference>
<feature type="signal peptide" evidence="11">
    <location>
        <begin position="1"/>
        <end position="23"/>
    </location>
</feature>
<keyword evidence="14" id="KW-1185">Reference proteome</keyword>
<dbReference type="PROSITE" id="PS00022">
    <property type="entry name" value="EGF_1"/>
    <property type="match status" value="2"/>
</dbReference>